<evidence type="ECO:0000256" key="2">
    <source>
        <dbReference type="SAM" id="MobiDB-lite"/>
    </source>
</evidence>
<keyword evidence="1" id="KW-0809">Transit peptide</keyword>
<dbReference type="AlphaFoldDB" id="A0A6A5BSC3"/>
<dbReference type="RefSeq" id="XP_044560522.1">
    <property type="nucleotide sequence ID" value="XM_044708628.1"/>
</dbReference>
<feature type="compositionally biased region" description="Low complexity" evidence="2">
    <location>
        <begin position="58"/>
        <end position="75"/>
    </location>
</feature>
<keyword evidence="1" id="KW-0813">Transport</keyword>
<keyword evidence="5" id="KW-1185">Reference proteome</keyword>
<gene>
    <name evidence="4" type="ORF">FDP41_005136</name>
</gene>
<dbReference type="VEuPathDB" id="AmoebaDB:NF0059290"/>
<dbReference type="GO" id="GO:0015031">
    <property type="term" value="P:protein transport"/>
    <property type="evidence" value="ECO:0007669"/>
    <property type="project" value="UniProtKB-KW"/>
</dbReference>
<keyword evidence="1" id="KW-0811">Translocation</keyword>
<dbReference type="VEuPathDB" id="AmoebaDB:FDP41_005136"/>
<dbReference type="InterPro" id="IPR004274">
    <property type="entry name" value="FCP1_dom"/>
</dbReference>
<comment type="similarity">
    <text evidence="1">Belongs to the TIM50 family.</text>
</comment>
<name>A0A6A5BSC3_NAEFO</name>
<proteinExistence type="inferred from homology"/>
<feature type="domain" description="FCP1 homology" evidence="3">
    <location>
        <begin position="210"/>
        <end position="373"/>
    </location>
</feature>
<dbReference type="OrthoDB" id="277011at2759"/>
<dbReference type="Pfam" id="PF03031">
    <property type="entry name" value="NIF"/>
    <property type="match status" value="1"/>
</dbReference>
<evidence type="ECO:0000256" key="1">
    <source>
        <dbReference type="RuleBase" id="RU365079"/>
    </source>
</evidence>
<feature type="region of interest" description="Disordered" evidence="2">
    <location>
        <begin position="56"/>
        <end position="83"/>
    </location>
</feature>
<keyword evidence="1" id="KW-0496">Mitochondrion</keyword>
<dbReference type="GeneID" id="68112354"/>
<dbReference type="InterPro" id="IPR050365">
    <property type="entry name" value="TIM50"/>
</dbReference>
<dbReference type="Proteomes" id="UP000444721">
    <property type="component" value="Unassembled WGS sequence"/>
</dbReference>
<sequence>MKRVATVGAKFYKSHNKLVHSPSSSSSSGSPSTTSFASLSELAEYHGVFESESVVVNSPSATTTTSTTTQPSSSSSHHKISPLRHISSSCDDLSNMFEHLALDHSESNNSVELSSNGDDVDSSHTADVLLVVNNLDKNNDDLLLSHQDSSPDMTTPTTTAPTLTSTTTPSVEKVVDAVIVEKVVVRPISSTPKILKKKKSKIAIPPQAEHHQGRKTIVLDLDETLIKSFHQEPDSFDFTIDIEFPHLGQMVSQHVYIKTRPGLNHFLEQLHSKFELVMFTAALPVYANSILKHIDPEGKYFSHVLYRHHCKGQGAFPGKDLSILGRDLSNTILVDDGVLNFLQPRNGLLIKSFKGEEDDKVLSDIVLPFLLQLSDPSISVYEIVEKYRNFLAITYTFEYADSIEKSHYTHYINLNSRQVEHRQLCMY</sequence>
<evidence type="ECO:0000313" key="5">
    <source>
        <dbReference type="Proteomes" id="UP000444721"/>
    </source>
</evidence>
<comment type="function">
    <text evidence="1">Essential component of the TIM23 complex, a complex that mediates the translocation of transit peptide-containing proteins across the mitochondrial inner membrane.</text>
</comment>
<evidence type="ECO:0000259" key="3">
    <source>
        <dbReference type="PROSITE" id="PS50969"/>
    </source>
</evidence>
<dbReference type="SMART" id="SM00577">
    <property type="entry name" value="CPDc"/>
    <property type="match status" value="1"/>
</dbReference>
<reference evidence="4 5" key="1">
    <citation type="journal article" date="2019" name="Sci. Rep.">
        <title>Nanopore sequencing improves the draft genome of the human pathogenic amoeba Naegleria fowleri.</title>
        <authorList>
            <person name="Liechti N."/>
            <person name="Schurch N."/>
            <person name="Bruggmann R."/>
            <person name="Wittwer M."/>
        </authorList>
    </citation>
    <scope>NUCLEOTIDE SEQUENCE [LARGE SCALE GENOMIC DNA]</scope>
    <source>
        <strain evidence="4 5">ATCC 30894</strain>
    </source>
</reference>
<dbReference type="VEuPathDB" id="AmoebaDB:NfTy_051910"/>
<keyword evidence="1" id="KW-0653">Protein transport</keyword>
<dbReference type="EMBL" id="VFQX01000043">
    <property type="protein sequence ID" value="KAF0975809.1"/>
    <property type="molecule type" value="Genomic_DNA"/>
</dbReference>
<evidence type="ECO:0000313" key="4">
    <source>
        <dbReference type="EMBL" id="KAF0975809.1"/>
    </source>
</evidence>
<dbReference type="InterPro" id="IPR036412">
    <property type="entry name" value="HAD-like_sf"/>
</dbReference>
<dbReference type="GO" id="GO:0005744">
    <property type="term" value="C:TIM23 mitochondrial import inner membrane translocase complex"/>
    <property type="evidence" value="ECO:0007669"/>
    <property type="project" value="UniProtKB-UniRule"/>
</dbReference>
<feature type="region of interest" description="Disordered" evidence="2">
    <location>
        <begin position="17"/>
        <end position="36"/>
    </location>
</feature>
<comment type="subcellular location">
    <subcellularLocation>
        <location evidence="1">Mitochondrion inner membrane</location>
        <topology evidence="1">Single-pass membrane protein</topology>
    </subcellularLocation>
</comment>
<dbReference type="SUPFAM" id="SSF56784">
    <property type="entry name" value="HAD-like"/>
    <property type="match status" value="1"/>
</dbReference>
<organism evidence="4 5">
    <name type="scientific">Naegleria fowleri</name>
    <name type="common">Brain eating amoeba</name>
    <dbReference type="NCBI Taxonomy" id="5763"/>
    <lineage>
        <taxon>Eukaryota</taxon>
        <taxon>Discoba</taxon>
        <taxon>Heterolobosea</taxon>
        <taxon>Tetramitia</taxon>
        <taxon>Eutetramitia</taxon>
        <taxon>Vahlkampfiidae</taxon>
        <taxon>Naegleria</taxon>
    </lineage>
</organism>
<dbReference type="CDD" id="cd07521">
    <property type="entry name" value="HAD_FCP1-like"/>
    <property type="match status" value="1"/>
</dbReference>
<dbReference type="InterPro" id="IPR023214">
    <property type="entry name" value="HAD_sf"/>
</dbReference>
<dbReference type="Gene3D" id="3.40.50.1000">
    <property type="entry name" value="HAD superfamily/HAD-like"/>
    <property type="match status" value="1"/>
</dbReference>
<protein>
    <recommendedName>
        <fullName evidence="1">Mitochondrial import inner membrane translocase subunit TIM50</fullName>
    </recommendedName>
</protein>
<accession>A0A6A5BSC3</accession>
<dbReference type="PANTHER" id="PTHR12210">
    <property type="entry name" value="DULLARD PROTEIN PHOSPHATASE"/>
    <property type="match status" value="1"/>
</dbReference>
<feature type="region of interest" description="Disordered" evidence="2">
    <location>
        <begin position="145"/>
        <end position="167"/>
    </location>
</feature>
<comment type="caution">
    <text evidence="4">The sequence shown here is derived from an EMBL/GenBank/DDBJ whole genome shotgun (WGS) entry which is preliminary data.</text>
</comment>
<feature type="compositionally biased region" description="Low complexity" evidence="2">
    <location>
        <begin position="21"/>
        <end position="36"/>
    </location>
</feature>
<dbReference type="PROSITE" id="PS50969">
    <property type="entry name" value="FCP1"/>
    <property type="match status" value="1"/>
</dbReference>
<comment type="subunit">
    <text evidence="1">Component of the TIM23 complex.</text>
</comment>